<keyword evidence="2" id="KW-1185">Reference proteome</keyword>
<dbReference type="RefSeq" id="WP_170916585.1">
    <property type="nucleotide sequence ID" value="NZ_FUZA01000001.1"/>
</dbReference>
<evidence type="ECO:0000313" key="2">
    <source>
        <dbReference type="Proteomes" id="UP000190897"/>
    </source>
</evidence>
<evidence type="ECO:0000313" key="1">
    <source>
        <dbReference type="EMBL" id="SKB58796.1"/>
    </source>
</evidence>
<protein>
    <submittedName>
        <fullName evidence="1">Uncharacterized protein</fullName>
    </submittedName>
</protein>
<accession>A0A1T5CHG3</accession>
<dbReference type="STRING" id="651661.SAMN05660293_01256"/>
<dbReference type="EMBL" id="FUZA01000001">
    <property type="protein sequence ID" value="SKB58796.1"/>
    <property type="molecule type" value="Genomic_DNA"/>
</dbReference>
<proteinExistence type="predicted"/>
<dbReference type="Proteomes" id="UP000190897">
    <property type="component" value="Unassembled WGS sequence"/>
</dbReference>
<organism evidence="1 2">
    <name type="scientific">Dyadobacter psychrophilus</name>
    <dbReference type="NCBI Taxonomy" id="651661"/>
    <lineage>
        <taxon>Bacteria</taxon>
        <taxon>Pseudomonadati</taxon>
        <taxon>Bacteroidota</taxon>
        <taxon>Cytophagia</taxon>
        <taxon>Cytophagales</taxon>
        <taxon>Spirosomataceae</taxon>
        <taxon>Dyadobacter</taxon>
    </lineage>
</organism>
<gene>
    <name evidence="1" type="ORF">SAMN05660293_01256</name>
</gene>
<dbReference type="AlphaFoldDB" id="A0A1T5CHG3"/>
<sequence>MKVLDKYSDKIVKSPQSNYDPALDNLPVPQIVLEKMERARESLKKHPIPEHLLRK</sequence>
<reference evidence="2" key="1">
    <citation type="submission" date="2017-02" db="EMBL/GenBank/DDBJ databases">
        <authorList>
            <person name="Varghese N."/>
            <person name="Submissions S."/>
        </authorList>
    </citation>
    <scope>NUCLEOTIDE SEQUENCE [LARGE SCALE GENOMIC DNA]</scope>
    <source>
        <strain evidence="2">DSM 22270</strain>
    </source>
</reference>
<name>A0A1T5CHG3_9BACT</name>